<dbReference type="Proteomes" id="UP000509346">
    <property type="component" value="Chromosome"/>
</dbReference>
<dbReference type="KEGG" id="hpel:HZS54_13025"/>
<organism evidence="2 3">
    <name type="scientific">Halosimplex pelagicum</name>
    <dbReference type="NCBI Taxonomy" id="869886"/>
    <lineage>
        <taxon>Archaea</taxon>
        <taxon>Methanobacteriati</taxon>
        <taxon>Methanobacteriota</taxon>
        <taxon>Stenosarchaea group</taxon>
        <taxon>Halobacteria</taxon>
        <taxon>Halobacteriales</taxon>
        <taxon>Haloarculaceae</taxon>
        <taxon>Halosimplex</taxon>
    </lineage>
</organism>
<keyword evidence="3" id="KW-1185">Reference proteome</keyword>
<reference evidence="2 3" key="1">
    <citation type="submission" date="2020-07" db="EMBL/GenBank/DDBJ databases">
        <title>Halosimplex litoreum sp. nov. and Halosimplex rubrum sp. nov., isolated from different salt environments.</title>
        <authorList>
            <person name="Cui H."/>
        </authorList>
    </citation>
    <scope>NUCLEOTIDE SEQUENCE [LARGE SCALE GENOMIC DNA]</scope>
    <source>
        <strain evidence="2 3">R2</strain>
    </source>
</reference>
<sequence length="119" mass="12877">MTSPDVDVDELGTVVRVVACPDCGKDLRLEAREGLHEYYVAICPDECFGAALRVGGKLDIDSEAATRSPAGWCVQCQEQIVDDEDAVEVTHAGEDHIVHEGECLEAHRRQQDRLGGASA</sequence>
<dbReference type="KEGG" id="hpel:HZS54_13330"/>
<dbReference type="EMBL" id="CP058909">
    <property type="protein sequence ID" value="QLH82481.1"/>
    <property type="molecule type" value="Genomic_DNA"/>
</dbReference>
<name>A0A7D5P772_9EURY</name>
<dbReference type="GeneID" id="56083589"/>
<evidence type="ECO:0000313" key="1">
    <source>
        <dbReference type="EMBL" id="QLH82481.1"/>
    </source>
</evidence>
<evidence type="ECO:0000313" key="2">
    <source>
        <dbReference type="EMBL" id="QLH82537.1"/>
    </source>
</evidence>
<dbReference type="OrthoDB" id="350202at2157"/>
<proteinExistence type="predicted"/>
<evidence type="ECO:0000313" key="3">
    <source>
        <dbReference type="Proteomes" id="UP000509346"/>
    </source>
</evidence>
<dbReference type="RefSeq" id="WP_179917576.1">
    <property type="nucleotide sequence ID" value="NZ_CP058909.1"/>
</dbReference>
<gene>
    <name evidence="1" type="ORF">HZS54_13025</name>
    <name evidence="2" type="ORF">HZS54_13330</name>
</gene>
<protein>
    <submittedName>
        <fullName evidence="2">Uncharacterized protein</fullName>
    </submittedName>
</protein>
<dbReference type="AlphaFoldDB" id="A0A7D5P772"/>
<accession>A0A7D5P772</accession>
<dbReference type="EMBL" id="CP058909">
    <property type="protein sequence ID" value="QLH82537.1"/>
    <property type="molecule type" value="Genomic_DNA"/>
</dbReference>